<dbReference type="Proteomes" id="UP001266305">
    <property type="component" value="Unassembled WGS sequence"/>
</dbReference>
<proteinExistence type="predicted"/>
<evidence type="ECO:0000313" key="1">
    <source>
        <dbReference type="EMBL" id="KAK2091578.1"/>
    </source>
</evidence>
<keyword evidence="2" id="KW-1185">Reference proteome</keyword>
<organism evidence="1 2">
    <name type="scientific">Saguinus oedipus</name>
    <name type="common">Cotton-top tamarin</name>
    <name type="synonym">Oedipomidas oedipus</name>
    <dbReference type="NCBI Taxonomy" id="9490"/>
    <lineage>
        <taxon>Eukaryota</taxon>
        <taxon>Metazoa</taxon>
        <taxon>Chordata</taxon>
        <taxon>Craniata</taxon>
        <taxon>Vertebrata</taxon>
        <taxon>Euteleostomi</taxon>
        <taxon>Mammalia</taxon>
        <taxon>Eutheria</taxon>
        <taxon>Euarchontoglires</taxon>
        <taxon>Primates</taxon>
        <taxon>Haplorrhini</taxon>
        <taxon>Platyrrhini</taxon>
        <taxon>Cebidae</taxon>
        <taxon>Callitrichinae</taxon>
        <taxon>Saguinus</taxon>
    </lineage>
</organism>
<protein>
    <submittedName>
        <fullName evidence="1">Uncharacterized protein</fullName>
    </submittedName>
</protein>
<sequence length="191" mass="21191">MPATLYSKAELGIKRVGVSWWRISHCRVKAAMTLGTWPSEMCAARRTSSGSLAAFDGIHFSLTLTVTEVCGIFGGLREQEEPAGKALQGCESPSIPFLLSFLAPQQQSLQKAENHYGFPVAKLGPVSTYIHVTENHIENAENKRTPHFQTNFGRSRSRRFPVEELHESPVRLLWPEQQFCQHLGTAALGAE</sequence>
<reference evidence="1 2" key="1">
    <citation type="submission" date="2023-05" db="EMBL/GenBank/DDBJ databases">
        <title>B98-5 Cell Line De Novo Hybrid Assembly: An Optical Mapping Approach.</title>
        <authorList>
            <person name="Kananen K."/>
            <person name="Auerbach J.A."/>
            <person name="Kautto E."/>
            <person name="Blachly J.S."/>
        </authorList>
    </citation>
    <scope>NUCLEOTIDE SEQUENCE [LARGE SCALE GENOMIC DNA]</scope>
    <source>
        <strain evidence="1">B95-8</strain>
        <tissue evidence="1">Cell line</tissue>
    </source>
</reference>
<accession>A0ABQ9U3C7</accession>
<comment type="caution">
    <text evidence="1">The sequence shown here is derived from an EMBL/GenBank/DDBJ whole genome shotgun (WGS) entry which is preliminary data.</text>
</comment>
<name>A0ABQ9U3C7_SAGOE</name>
<gene>
    <name evidence="1" type="ORF">P7K49_030862</name>
</gene>
<dbReference type="EMBL" id="JASSZA010000016">
    <property type="protein sequence ID" value="KAK2091578.1"/>
    <property type="molecule type" value="Genomic_DNA"/>
</dbReference>
<evidence type="ECO:0000313" key="2">
    <source>
        <dbReference type="Proteomes" id="UP001266305"/>
    </source>
</evidence>